<dbReference type="SUPFAM" id="SSF50156">
    <property type="entry name" value="PDZ domain-like"/>
    <property type="match status" value="1"/>
</dbReference>
<evidence type="ECO:0000313" key="5">
    <source>
        <dbReference type="Proteomes" id="UP001159405"/>
    </source>
</evidence>
<organism evidence="4 5">
    <name type="scientific">Porites lobata</name>
    <dbReference type="NCBI Taxonomy" id="104759"/>
    <lineage>
        <taxon>Eukaryota</taxon>
        <taxon>Metazoa</taxon>
        <taxon>Cnidaria</taxon>
        <taxon>Anthozoa</taxon>
        <taxon>Hexacorallia</taxon>
        <taxon>Scleractinia</taxon>
        <taxon>Fungiina</taxon>
        <taxon>Poritidae</taxon>
        <taxon>Porites</taxon>
    </lineage>
</organism>
<dbReference type="InterPro" id="IPR000591">
    <property type="entry name" value="DEP_dom"/>
</dbReference>
<dbReference type="InterPro" id="IPR036388">
    <property type="entry name" value="WH-like_DNA-bd_sf"/>
</dbReference>
<evidence type="ECO:0000256" key="1">
    <source>
        <dbReference type="SAM" id="MobiDB-lite"/>
    </source>
</evidence>
<dbReference type="PROSITE" id="PS50106">
    <property type="entry name" value="PDZ"/>
    <property type="match status" value="1"/>
</dbReference>
<dbReference type="PANTHER" id="PTHR22829:SF16">
    <property type="entry name" value="PH DOMAIN-CONTAINING PROTEIN"/>
    <property type="match status" value="1"/>
</dbReference>
<dbReference type="EMBL" id="CALNXK010000016">
    <property type="protein sequence ID" value="CAH3104102.1"/>
    <property type="molecule type" value="Genomic_DNA"/>
</dbReference>
<dbReference type="SMART" id="SM00049">
    <property type="entry name" value="DEP"/>
    <property type="match status" value="2"/>
</dbReference>
<feature type="region of interest" description="Disordered" evidence="1">
    <location>
        <begin position="220"/>
        <end position="276"/>
    </location>
</feature>
<dbReference type="InterPro" id="IPR036390">
    <property type="entry name" value="WH_DNA-bd_sf"/>
</dbReference>
<name>A0ABN8NDV3_9CNID</name>
<evidence type="ECO:0000259" key="2">
    <source>
        <dbReference type="PROSITE" id="PS50106"/>
    </source>
</evidence>
<dbReference type="SMART" id="SM00228">
    <property type="entry name" value="PDZ"/>
    <property type="match status" value="1"/>
</dbReference>
<gene>
    <name evidence="4" type="ORF">PLOB_00011153</name>
</gene>
<reference evidence="4 5" key="1">
    <citation type="submission" date="2022-05" db="EMBL/GenBank/DDBJ databases">
        <authorList>
            <consortium name="Genoscope - CEA"/>
            <person name="William W."/>
        </authorList>
    </citation>
    <scope>NUCLEOTIDE SEQUENCE [LARGE SCALE GENOMIC DNA]</scope>
</reference>
<dbReference type="Proteomes" id="UP001159405">
    <property type="component" value="Unassembled WGS sequence"/>
</dbReference>
<dbReference type="InterPro" id="IPR001478">
    <property type="entry name" value="PDZ"/>
</dbReference>
<feature type="domain" description="DEP" evidence="3">
    <location>
        <begin position="141"/>
        <end position="200"/>
    </location>
</feature>
<dbReference type="InterPro" id="IPR051832">
    <property type="entry name" value="mTOR-Rac_regulators"/>
</dbReference>
<comment type="caution">
    <text evidence="4">The sequence shown here is derived from an EMBL/GenBank/DDBJ whole genome shotgun (WGS) entry which is preliminary data.</text>
</comment>
<evidence type="ECO:0000259" key="3">
    <source>
        <dbReference type="PROSITE" id="PS50186"/>
    </source>
</evidence>
<evidence type="ECO:0000313" key="4">
    <source>
        <dbReference type="EMBL" id="CAH3104102.1"/>
    </source>
</evidence>
<proteinExistence type="predicted"/>
<dbReference type="PANTHER" id="PTHR22829">
    <property type="entry name" value="DEP DOMAIN PROTEIN"/>
    <property type="match status" value="1"/>
</dbReference>
<keyword evidence="5" id="KW-1185">Reference proteome</keyword>
<accession>A0ABN8NDV3</accession>
<dbReference type="PROSITE" id="PS50186">
    <property type="entry name" value="DEP"/>
    <property type="match status" value="2"/>
</dbReference>
<dbReference type="Pfam" id="PF00595">
    <property type="entry name" value="PDZ"/>
    <property type="match status" value="1"/>
</dbReference>
<feature type="domain" description="PDZ" evidence="2">
    <location>
        <begin position="299"/>
        <end position="376"/>
    </location>
</feature>
<dbReference type="Gene3D" id="2.30.42.10">
    <property type="match status" value="1"/>
</dbReference>
<sequence length="380" mass="43472">MTDQLSLKALQVVLVGEHLRNRLHAEEDPVMIKDRRYHLRMYPCCFVGRDLVDWLIRHGDASSRGGAVQCMNVLLDHGIIHHVCDDHQFKDEMLFYRFRRDDDTVVLNPDLVAVYRGCDIYHRAKNEDCHLIKSRPCHDFVYRSCFTGVELVDWLIQSGEVTDRTQGLILGKELLDQAIIKHVTDEFHFRDENIFYQFMIDKVVTRKMIDSLGIVDDKAPGSPRNFRRRNLPPLNTQRSSPVPFLKEKPGITEPLDYSPDSPEYFPSSGSPSQSPRPVIVREISTEELLDPNGPYVTKNIRVKSDAVGFGFVVRGSSPVYIQTVDPKGPAAAAGLKVRMYLKSVNGKDVLYWNHKQVSQEILRGQNIVNLEVMTHFKGNQ</sequence>
<feature type="domain" description="DEP" evidence="3">
    <location>
        <begin position="26"/>
        <end position="100"/>
    </location>
</feature>
<dbReference type="SUPFAM" id="SSF46785">
    <property type="entry name" value="Winged helix' DNA-binding domain"/>
    <property type="match status" value="2"/>
</dbReference>
<dbReference type="InterPro" id="IPR036034">
    <property type="entry name" value="PDZ_sf"/>
</dbReference>
<feature type="compositionally biased region" description="Low complexity" evidence="1">
    <location>
        <begin position="266"/>
        <end position="276"/>
    </location>
</feature>
<dbReference type="Pfam" id="PF00610">
    <property type="entry name" value="DEP"/>
    <property type="match status" value="2"/>
</dbReference>
<protein>
    <submittedName>
        <fullName evidence="4">Uncharacterized protein</fullName>
    </submittedName>
</protein>
<dbReference type="Gene3D" id="1.10.10.10">
    <property type="entry name" value="Winged helix-like DNA-binding domain superfamily/Winged helix DNA-binding domain"/>
    <property type="match status" value="2"/>
</dbReference>